<organism evidence="1 2">
    <name type="scientific">Rhodothalassium salexigens DSM 2132</name>
    <dbReference type="NCBI Taxonomy" id="1188247"/>
    <lineage>
        <taxon>Bacteria</taxon>
        <taxon>Pseudomonadati</taxon>
        <taxon>Pseudomonadota</taxon>
        <taxon>Alphaproteobacteria</taxon>
        <taxon>Rhodothalassiales</taxon>
        <taxon>Rhodothalassiaceae</taxon>
        <taxon>Rhodothalassium</taxon>
    </lineage>
</organism>
<gene>
    <name evidence="1" type="ORF">EV659_102247</name>
</gene>
<proteinExistence type="predicted"/>
<sequence length="43" mass="4903">MGLREVTYPGGTGARRVVRLGTDRGYWRWRLMVLDMTCSTAGR</sequence>
<evidence type="ECO:0000313" key="2">
    <source>
        <dbReference type="Proteomes" id="UP000295399"/>
    </source>
</evidence>
<protein>
    <submittedName>
        <fullName evidence="1">Uncharacterized protein</fullName>
    </submittedName>
</protein>
<dbReference type="Proteomes" id="UP000295399">
    <property type="component" value="Unassembled WGS sequence"/>
</dbReference>
<name>A0A4R2PPX8_RHOSA</name>
<evidence type="ECO:0000313" key="1">
    <source>
        <dbReference type="EMBL" id="TCP37839.1"/>
    </source>
</evidence>
<dbReference type="AlphaFoldDB" id="A0A4R2PPX8"/>
<dbReference type="EMBL" id="SLXO01000002">
    <property type="protein sequence ID" value="TCP37839.1"/>
    <property type="molecule type" value="Genomic_DNA"/>
</dbReference>
<reference evidence="1 2" key="1">
    <citation type="submission" date="2019-03" db="EMBL/GenBank/DDBJ databases">
        <title>Genomic Encyclopedia of Type Strains, Phase IV (KMG-IV): sequencing the most valuable type-strain genomes for metagenomic binning, comparative biology and taxonomic classification.</title>
        <authorList>
            <person name="Goeker M."/>
        </authorList>
    </citation>
    <scope>NUCLEOTIDE SEQUENCE [LARGE SCALE GENOMIC DNA]</scope>
    <source>
        <strain evidence="1 2">DSM 2132</strain>
    </source>
</reference>
<accession>A0A4R2PPX8</accession>
<comment type="caution">
    <text evidence="1">The sequence shown here is derived from an EMBL/GenBank/DDBJ whole genome shotgun (WGS) entry which is preliminary data.</text>
</comment>
<keyword evidence="2" id="KW-1185">Reference proteome</keyword>
<dbReference type="InParanoid" id="A0A4R2PPX8"/>